<keyword evidence="1" id="KW-0472">Membrane</keyword>
<evidence type="ECO:0000313" key="2">
    <source>
        <dbReference type="EMBL" id="RSU00463.1"/>
    </source>
</evidence>
<keyword evidence="1" id="KW-1133">Transmembrane helix</keyword>
<dbReference type="RefSeq" id="WP_125982789.1">
    <property type="nucleotide sequence ID" value="NZ_NGJS01000001.1"/>
</dbReference>
<evidence type="ECO:0000256" key="1">
    <source>
        <dbReference type="SAM" id="Phobius"/>
    </source>
</evidence>
<dbReference type="EMBL" id="NGJS01000001">
    <property type="protein sequence ID" value="RSU00463.1"/>
    <property type="molecule type" value="Genomic_DNA"/>
</dbReference>
<comment type="caution">
    <text evidence="2">The sequence shown here is derived from an EMBL/GenBank/DDBJ whole genome shotgun (WGS) entry which is preliminary data.</text>
</comment>
<accession>A0A430A1W6</accession>
<evidence type="ECO:0000313" key="3">
    <source>
        <dbReference type="Proteomes" id="UP000287857"/>
    </source>
</evidence>
<feature type="transmembrane region" description="Helical" evidence="1">
    <location>
        <begin position="65"/>
        <end position="88"/>
    </location>
</feature>
<keyword evidence="1" id="KW-0812">Transmembrane</keyword>
<reference evidence="2 3" key="1">
    <citation type="submission" date="2017-05" db="EMBL/GenBank/DDBJ databases">
        <title>Vagococcus spp. assemblies.</title>
        <authorList>
            <person name="Gulvik C.A."/>
        </authorList>
    </citation>
    <scope>NUCLEOTIDE SEQUENCE [LARGE SCALE GENOMIC DNA]</scope>
    <source>
        <strain evidence="2 3">SS1995</strain>
    </source>
</reference>
<keyword evidence="3" id="KW-1185">Reference proteome</keyword>
<protein>
    <submittedName>
        <fullName evidence="2">Uncharacterized protein</fullName>
    </submittedName>
</protein>
<dbReference type="AlphaFoldDB" id="A0A430A1W6"/>
<gene>
    <name evidence="2" type="ORF">CBF37_00170</name>
</gene>
<proteinExistence type="predicted"/>
<sequence>MFPKKCNYHNLALFPIIGVNSETYHDEFNTIYQEKILLFKASLILTMPIIIVLTFFFYFHFHPSFLLTIALLFLFIFTSFLAVAYPIYRFLTTELRQKEQTIKKEIDTHLTELANQDFFSKNARAKRLLNSEFQLIKLQPVKKSDINIINENQKISSQTINYYHLSNLANIVKTKTCFYEQQPLKPIVLATILLLDSEKKFRLQATIPLEFELVNGLVSEQITYLQKDGYIVNPKILIDQYHFREIYVQRIDNHSKGFLQFFPKKRLNH</sequence>
<organism evidence="2 3">
    <name type="scientific">Vagococcus vulneris</name>
    <dbReference type="NCBI Taxonomy" id="1977869"/>
    <lineage>
        <taxon>Bacteria</taxon>
        <taxon>Bacillati</taxon>
        <taxon>Bacillota</taxon>
        <taxon>Bacilli</taxon>
        <taxon>Lactobacillales</taxon>
        <taxon>Enterococcaceae</taxon>
        <taxon>Vagococcus</taxon>
    </lineage>
</organism>
<name>A0A430A1W6_9ENTE</name>
<dbReference type="OrthoDB" id="2199323at2"/>
<dbReference type="Proteomes" id="UP000287857">
    <property type="component" value="Unassembled WGS sequence"/>
</dbReference>
<feature type="transmembrane region" description="Helical" evidence="1">
    <location>
        <begin position="37"/>
        <end position="59"/>
    </location>
</feature>